<feature type="region of interest" description="Disordered" evidence="3">
    <location>
        <begin position="237"/>
        <end position="256"/>
    </location>
</feature>
<feature type="domain" description="CRISPR type III-associated protein" evidence="4">
    <location>
        <begin position="10"/>
        <end position="216"/>
    </location>
</feature>
<keyword evidence="6" id="KW-1185">Reference proteome</keyword>
<dbReference type="EMBL" id="VCKW01000081">
    <property type="protein sequence ID" value="TMR00139.1"/>
    <property type="molecule type" value="Genomic_DNA"/>
</dbReference>
<feature type="compositionally biased region" description="Pro residues" evidence="3">
    <location>
        <begin position="239"/>
        <end position="250"/>
    </location>
</feature>
<comment type="subunit">
    <text evidence="2">Part of the Csm effector complex that includes Cas10, Csm2, Csm3, Csm4 and Csm5.</text>
</comment>
<dbReference type="PANTHER" id="PTHR35579">
    <property type="entry name" value="CRISPR SYSTEM CMS ENDORIBONUCLEASE CSM3"/>
    <property type="match status" value="1"/>
</dbReference>
<dbReference type="InterPro" id="IPR052216">
    <property type="entry name" value="CRISPR_Csm3_endoribonuclease"/>
</dbReference>
<gene>
    <name evidence="5" type="ORF">ETD83_17530</name>
</gene>
<evidence type="ECO:0000256" key="3">
    <source>
        <dbReference type="SAM" id="MobiDB-lite"/>
    </source>
</evidence>
<evidence type="ECO:0000313" key="5">
    <source>
        <dbReference type="EMBL" id="TMR00139.1"/>
    </source>
</evidence>
<dbReference type="PANTHER" id="PTHR35579:SF3">
    <property type="entry name" value="CRISPR SYSTEM CMS ENDORIBONUCLEASE CSM3"/>
    <property type="match status" value="1"/>
</dbReference>
<dbReference type="OrthoDB" id="482771at2"/>
<evidence type="ECO:0000259" key="4">
    <source>
        <dbReference type="Pfam" id="PF03787"/>
    </source>
</evidence>
<dbReference type="Proteomes" id="UP000309174">
    <property type="component" value="Unassembled WGS sequence"/>
</dbReference>
<sequence>MSHTISLGLRMLSDWHIGSGTGQHGRISRKVLRDEEHQLPFVPAKSLNGVWRDGCEIAARALDADADPDGPRLWHSWVEYLFGYQPAFPGAFPGAEAGDTPAAPARHPRPAALSYLGPIRFPGGLGQAIAENRRLRDAVTFVKPGVAHDPVTGAAREDMLRFDEMARGGMTLEGTAELPDGLSEEQLGCARALLWAGARLVEGIGAKRRRGSGRCRLDLGGAGLPPSTDDLARWTANPVSPPVPERPPAPDSAERRAVDDGWESAVLRMTLETPLLAYDRTVGNLVQGRDHAPGWMLLGPVLRRLDSSAAAAAARCGDLVVTPATPQVDGVQGRPVPRVFERDKDERNVYLNRMAEGTPNGKAFKRVRKGYVSGSAQVAVETPGFVLRMHNTIEDESQRPTEALGGVYVYQALAPGTVLVAEVRVRRGVLDTGWWKSLNGRWRLGRSRKDDYGLVSVAAKPMAPESTHPEPIDTASESAPIMSGDRIRVWLLSDVLVRDDRLAPSDDPADFARLLQREFATAGADGVELGPILQERDRRPTSYETARTDSWHRGWRLPRPVLLGFAAGGCLTFKVKAGQISAEVLAEVERSGIGERRGEGFGQIRINDPVLMNKVPRDISERENEQMGTPPRPIVRRLSTVDPGHAGARLIEAAAWRAEIWRLAEERAAQPDEVLGSLIELSATRLNALRRLFVHLDEEGEQLKARITGLTKRWKAPKATAAICALLADDDVWETLKFNDQDRLCLTDAGRDVLRRELRAEALRSLLTACLAAHTRREAHSEETRA</sequence>
<dbReference type="Pfam" id="PF03787">
    <property type="entry name" value="RAMPs"/>
    <property type="match status" value="1"/>
</dbReference>
<evidence type="ECO:0000313" key="6">
    <source>
        <dbReference type="Proteomes" id="UP000309174"/>
    </source>
</evidence>
<accession>A0A5C4JBA9</accession>
<dbReference type="InterPro" id="IPR005537">
    <property type="entry name" value="RAMP_III_fam"/>
</dbReference>
<proteinExistence type="predicted"/>
<evidence type="ECO:0000256" key="1">
    <source>
        <dbReference type="ARBA" id="ARBA00023118"/>
    </source>
</evidence>
<evidence type="ECO:0000256" key="2">
    <source>
        <dbReference type="ARBA" id="ARBA00093789"/>
    </source>
</evidence>
<dbReference type="AlphaFoldDB" id="A0A5C4JBA9"/>
<comment type="caution">
    <text evidence="5">The sequence shown here is derived from an EMBL/GenBank/DDBJ whole genome shotgun (WGS) entry which is preliminary data.</text>
</comment>
<protein>
    <recommendedName>
        <fullName evidence="4">CRISPR type III-associated protein domain-containing protein</fullName>
    </recommendedName>
</protein>
<reference evidence="5 6" key="1">
    <citation type="submission" date="2019-05" db="EMBL/GenBank/DDBJ databases">
        <title>Draft genome sequence of Actinomadura sp. 14C53.</title>
        <authorList>
            <person name="Saricaoglu S."/>
            <person name="Isik K."/>
        </authorList>
    </citation>
    <scope>NUCLEOTIDE SEQUENCE [LARGE SCALE GENOMIC DNA]</scope>
    <source>
        <strain evidence="5 6">14C53</strain>
    </source>
</reference>
<dbReference type="RefSeq" id="WP_138646196.1">
    <property type="nucleotide sequence ID" value="NZ_VCKW01000081.1"/>
</dbReference>
<dbReference type="GO" id="GO:0051607">
    <property type="term" value="P:defense response to virus"/>
    <property type="evidence" value="ECO:0007669"/>
    <property type="project" value="UniProtKB-KW"/>
</dbReference>
<organism evidence="5 6">
    <name type="scientific">Actinomadura soli</name>
    <dbReference type="NCBI Taxonomy" id="2508997"/>
    <lineage>
        <taxon>Bacteria</taxon>
        <taxon>Bacillati</taxon>
        <taxon>Actinomycetota</taxon>
        <taxon>Actinomycetes</taxon>
        <taxon>Streptosporangiales</taxon>
        <taxon>Thermomonosporaceae</taxon>
        <taxon>Actinomadura</taxon>
    </lineage>
</organism>
<name>A0A5C4JBA9_9ACTN</name>
<keyword evidence="1" id="KW-0051">Antiviral defense</keyword>
<dbReference type="CDD" id="cd09726">
    <property type="entry name" value="RAMP_I_III"/>
    <property type="match status" value="1"/>
</dbReference>